<dbReference type="PANTHER" id="PTHR30011:SF16">
    <property type="entry name" value="C2H2 FINGER DOMAIN TRANSCRIPTION FACTOR (EUROFUNG)-RELATED"/>
    <property type="match status" value="1"/>
</dbReference>
<dbReference type="Proteomes" id="UP001161691">
    <property type="component" value="Unassembled WGS sequence"/>
</dbReference>
<keyword evidence="8" id="KW-1185">Reference proteome</keyword>
<dbReference type="PIRSF" id="PIRSF000337">
    <property type="entry name" value="NTA_MOA"/>
    <property type="match status" value="1"/>
</dbReference>
<dbReference type="RefSeq" id="WP_282911775.1">
    <property type="nucleotide sequence ID" value="NZ_JAGRPV010000001.1"/>
</dbReference>
<dbReference type="InterPro" id="IPR051260">
    <property type="entry name" value="Diverse_substr_monoxygenases"/>
</dbReference>
<keyword evidence="3 7" id="KW-0560">Oxidoreductase</keyword>
<dbReference type="SUPFAM" id="SSF51679">
    <property type="entry name" value="Bacterial luciferase-like"/>
    <property type="match status" value="1"/>
</dbReference>
<dbReference type="EC" id="1.-.-.-" evidence="7"/>
<keyword evidence="4" id="KW-0503">Monooxygenase</keyword>
<dbReference type="InterPro" id="IPR016215">
    <property type="entry name" value="NTA_MOA"/>
</dbReference>
<evidence type="ECO:0000256" key="5">
    <source>
        <dbReference type="ARBA" id="ARBA00033748"/>
    </source>
</evidence>
<proteinExistence type="inferred from homology"/>
<evidence type="ECO:0000259" key="6">
    <source>
        <dbReference type="Pfam" id="PF00296"/>
    </source>
</evidence>
<keyword evidence="1" id="KW-0285">Flavoprotein</keyword>
<organism evidence="7 8">
    <name type="scientific">Cohnella hashimotonis</name>
    <dbReference type="NCBI Taxonomy" id="2826895"/>
    <lineage>
        <taxon>Bacteria</taxon>
        <taxon>Bacillati</taxon>
        <taxon>Bacillota</taxon>
        <taxon>Bacilli</taxon>
        <taxon>Bacillales</taxon>
        <taxon>Paenibacillaceae</taxon>
        <taxon>Cohnella</taxon>
    </lineage>
</organism>
<evidence type="ECO:0000313" key="7">
    <source>
        <dbReference type="EMBL" id="MDI4649112.1"/>
    </source>
</evidence>
<evidence type="ECO:0000256" key="1">
    <source>
        <dbReference type="ARBA" id="ARBA00022630"/>
    </source>
</evidence>
<comment type="caution">
    <text evidence="7">The sequence shown here is derived from an EMBL/GenBank/DDBJ whole genome shotgun (WGS) entry which is preliminary data.</text>
</comment>
<comment type="similarity">
    <text evidence="5">Belongs to the NtaA/SnaA/DszA monooxygenase family.</text>
</comment>
<dbReference type="EMBL" id="JAGRPV010000001">
    <property type="protein sequence ID" value="MDI4649112.1"/>
    <property type="molecule type" value="Genomic_DNA"/>
</dbReference>
<dbReference type="Pfam" id="PF00296">
    <property type="entry name" value="Bac_luciferase"/>
    <property type="match status" value="1"/>
</dbReference>
<dbReference type="NCBIfam" id="TIGR03860">
    <property type="entry name" value="FMN_nitrolo"/>
    <property type="match status" value="1"/>
</dbReference>
<dbReference type="InterPro" id="IPR011251">
    <property type="entry name" value="Luciferase-like_dom"/>
</dbReference>
<evidence type="ECO:0000256" key="4">
    <source>
        <dbReference type="ARBA" id="ARBA00023033"/>
    </source>
</evidence>
<dbReference type="InterPro" id="IPR036661">
    <property type="entry name" value="Luciferase-like_sf"/>
</dbReference>
<dbReference type="GO" id="GO:0016491">
    <property type="term" value="F:oxidoreductase activity"/>
    <property type="evidence" value="ECO:0007669"/>
    <property type="project" value="UniProtKB-KW"/>
</dbReference>
<reference evidence="7" key="1">
    <citation type="submission" date="2023-04" db="EMBL/GenBank/DDBJ databases">
        <title>Comparative genomic analysis of Cohnella hashimotonis sp. nov., isolated from the International Space Station.</title>
        <authorList>
            <person name="Venkateswaran K."/>
            <person name="Simpson A."/>
        </authorList>
    </citation>
    <scope>NUCLEOTIDE SEQUENCE</scope>
    <source>
        <strain evidence="7">F6_2S_P_1</strain>
    </source>
</reference>
<protein>
    <submittedName>
        <fullName evidence="7">LLM class flavin-dependent oxidoreductase</fullName>
        <ecNumber evidence="7">1.-.-.-</ecNumber>
    </submittedName>
</protein>
<keyword evidence="2" id="KW-0288">FMN</keyword>
<evidence type="ECO:0000313" key="8">
    <source>
        <dbReference type="Proteomes" id="UP001161691"/>
    </source>
</evidence>
<evidence type="ECO:0000256" key="3">
    <source>
        <dbReference type="ARBA" id="ARBA00023002"/>
    </source>
</evidence>
<dbReference type="PANTHER" id="PTHR30011">
    <property type="entry name" value="ALKANESULFONATE MONOOXYGENASE-RELATED"/>
    <property type="match status" value="1"/>
</dbReference>
<evidence type="ECO:0000256" key="2">
    <source>
        <dbReference type="ARBA" id="ARBA00022643"/>
    </source>
</evidence>
<sequence>MTDTNRKMHIGAALLATGEQMASWLYPGTPADGATNLAHYRHMVEKAEAGKLDFAFIADGLFINEVSMPQYLDRLEPVTTLSVLSAYSSRIGLVGTVSATYSEPFTVARQFASLDHLSGGRAGWNLVTSALDGAALNHSRERHPAHGERYERASEHLKVVRGLWDSWEEDAFSRDKESGVFFDPDKMHRLDHQGKHFTVQGPLNIRRSPQGYPVVFQAGSSEAGKELAAEGADAVFTGMGGVQTVEASKRFYDDVKGRLSKYGRRRDELLILPGIAPVVGATQEEAEAKYERIAGLISIENALRYLGRWFNHHDFTQYPLDEPFPDLGDVGSENYKSVTDNIKRQAREEGLTLRQAALRNATPKGPLVGTPERIADVLERFFREEAVDGFIILGHVLPEGIDDFVDHVVPILQQRGLFREEYEHDTLRGHLGLAMPKNRYAEARKEGGQAIPLSQQIAEQGEIAGEAAPTNQTTA</sequence>
<dbReference type="CDD" id="cd01095">
    <property type="entry name" value="Nitrilotriacetate_monoxgenase"/>
    <property type="match status" value="1"/>
</dbReference>
<name>A0ABT6TQH8_9BACL</name>
<accession>A0ABT6TQH8</accession>
<feature type="domain" description="Luciferase-like" evidence="6">
    <location>
        <begin position="33"/>
        <end position="384"/>
    </location>
</feature>
<dbReference type="Gene3D" id="3.20.20.30">
    <property type="entry name" value="Luciferase-like domain"/>
    <property type="match status" value="1"/>
</dbReference>
<gene>
    <name evidence="7" type="ORF">KB449_29520</name>
</gene>